<dbReference type="AlphaFoldDB" id="A0A2I2G6X0"/>
<keyword evidence="7" id="KW-0833">Ubl conjugation pathway</keyword>
<proteinExistence type="predicted"/>
<keyword evidence="8" id="KW-0862">Zinc</keyword>
<comment type="caution">
    <text evidence="11">The sequence shown here is derived from an EMBL/GenBank/DDBJ whole genome shotgun (WGS) entry which is preliminary data.</text>
</comment>
<evidence type="ECO:0000256" key="1">
    <source>
        <dbReference type="ARBA" id="ARBA00001798"/>
    </source>
</evidence>
<dbReference type="Pfam" id="PF01485">
    <property type="entry name" value="IBR"/>
    <property type="match status" value="1"/>
</dbReference>
<evidence type="ECO:0000313" key="11">
    <source>
        <dbReference type="EMBL" id="PLB48622.1"/>
    </source>
</evidence>
<evidence type="ECO:0000256" key="4">
    <source>
        <dbReference type="ARBA" id="ARBA00022723"/>
    </source>
</evidence>
<feature type="domain" description="RING-type" evidence="10">
    <location>
        <begin position="165"/>
        <end position="358"/>
    </location>
</feature>
<gene>
    <name evidence="11" type="ORF">P170DRAFT_357626</name>
</gene>
<dbReference type="SUPFAM" id="SSF57850">
    <property type="entry name" value="RING/U-box"/>
    <property type="match status" value="2"/>
</dbReference>
<evidence type="ECO:0000256" key="8">
    <source>
        <dbReference type="ARBA" id="ARBA00022833"/>
    </source>
</evidence>
<dbReference type="InterPro" id="IPR031127">
    <property type="entry name" value="E3_UB_ligase_RBR"/>
</dbReference>
<evidence type="ECO:0000256" key="3">
    <source>
        <dbReference type="ARBA" id="ARBA00022679"/>
    </source>
</evidence>
<keyword evidence="6" id="KW-0863">Zinc-finger</keyword>
<dbReference type="RefSeq" id="XP_024703924.1">
    <property type="nucleotide sequence ID" value="XM_024844232.1"/>
</dbReference>
<dbReference type="PROSITE" id="PS51873">
    <property type="entry name" value="TRIAD"/>
    <property type="match status" value="1"/>
</dbReference>
<organism evidence="11 12">
    <name type="scientific">Aspergillus steynii IBT 23096</name>
    <dbReference type="NCBI Taxonomy" id="1392250"/>
    <lineage>
        <taxon>Eukaryota</taxon>
        <taxon>Fungi</taxon>
        <taxon>Dikarya</taxon>
        <taxon>Ascomycota</taxon>
        <taxon>Pezizomycotina</taxon>
        <taxon>Eurotiomycetes</taxon>
        <taxon>Eurotiomycetidae</taxon>
        <taxon>Eurotiales</taxon>
        <taxon>Aspergillaceae</taxon>
        <taxon>Aspergillus</taxon>
        <taxon>Aspergillus subgen. Circumdati</taxon>
    </lineage>
</organism>
<evidence type="ECO:0000259" key="10">
    <source>
        <dbReference type="PROSITE" id="PS51873"/>
    </source>
</evidence>
<keyword evidence="12" id="KW-1185">Reference proteome</keyword>
<dbReference type="Gene3D" id="3.30.40.10">
    <property type="entry name" value="Zinc/RING finger domain, C3HC4 (zinc finger)"/>
    <property type="match status" value="1"/>
</dbReference>
<dbReference type="OrthoDB" id="10009520at2759"/>
<dbReference type="InterPro" id="IPR002867">
    <property type="entry name" value="IBR_dom"/>
</dbReference>
<dbReference type="CDD" id="cd22584">
    <property type="entry name" value="Rcat_RBR_unk"/>
    <property type="match status" value="1"/>
</dbReference>
<feature type="region of interest" description="Disordered" evidence="9">
    <location>
        <begin position="99"/>
        <end position="128"/>
    </location>
</feature>
<reference evidence="11 12" key="1">
    <citation type="submission" date="2016-12" db="EMBL/GenBank/DDBJ databases">
        <title>The genomes of Aspergillus section Nigri reveals drivers in fungal speciation.</title>
        <authorList>
            <consortium name="DOE Joint Genome Institute"/>
            <person name="Vesth T.C."/>
            <person name="Nybo J."/>
            <person name="Theobald S."/>
            <person name="Brandl J."/>
            <person name="Frisvad J.C."/>
            <person name="Nielsen K.F."/>
            <person name="Lyhne E.K."/>
            <person name="Kogle M.E."/>
            <person name="Kuo A."/>
            <person name="Riley R."/>
            <person name="Clum A."/>
            <person name="Nolan M."/>
            <person name="Lipzen A."/>
            <person name="Salamov A."/>
            <person name="Henrissat B."/>
            <person name="Wiebenga A."/>
            <person name="De Vries R.P."/>
            <person name="Grigoriev I.V."/>
            <person name="Mortensen U.H."/>
            <person name="Andersen M.R."/>
            <person name="Baker S.E."/>
        </authorList>
    </citation>
    <scope>NUCLEOTIDE SEQUENCE [LARGE SCALE GENOMIC DNA]</scope>
    <source>
        <strain evidence="11 12">IBT 23096</strain>
    </source>
</reference>
<evidence type="ECO:0000256" key="7">
    <source>
        <dbReference type="ARBA" id="ARBA00022786"/>
    </source>
</evidence>
<dbReference type="GeneID" id="36551932"/>
<dbReference type="PANTHER" id="PTHR11685">
    <property type="entry name" value="RBR FAMILY RING FINGER AND IBR DOMAIN-CONTAINING"/>
    <property type="match status" value="1"/>
</dbReference>
<dbReference type="PROSITE" id="PS00518">
    <property type="entry name" value="ZF_RING_1"/>
    <property type="match status" value="1"/>
</dbReference>
<dbReference type="GO" id="GO:0016567">
    <property type="term" value="P:protein ubiquitination"/>
    <property type="evidence" value="ECO:0007669"/>
    <property type="project" value="InterPro"/>
</dbReference>
<evidence type="ECO:0000313" key="12">
    <source>
        <dbReference type="Proteomes" id="UP000234275"/>
    </source>
</evidence>
<name>A0A2I2G6X0_9EURO</name>
<evidence type="ECO:0000256" key="6">
    <source>
        <dbReference type="ARBA" id="ARBA00022771"/>
    </source>
</evidence>
<dbReference type="GO" id="GO:0008270">
    <property type="term" value="F:zinc ion binding"/>
    <property type="evidence" value="ECO:0007669"/>
    <property type="project" value="UniProtKB-KW"/>
</dbReference>
<dbReference type="GO" id="GO:0061630">
    <property type="term" value="F:ubiquitin protein ligase activity"/>
    <property type="evidence" value="ECO:0007669"/>
    <property type="project" value="UniProtKB-EC"/>
</dbReference>
<accession>A0A2I2G6X0</accession>
<evidence type="ECO:0000256" key="2">
    <source>
        <dbReference type="ARBA" id="ARBA00012251"/>
    </source>
</evidence>
<dbReference type="InterPro" id="IPR017907">
    <property type="entry name" value="Znf_RING_CS"/>
</dbReference>
<dbReference type="STRING" id="1392250.A0A2I2G6X0"/>
<evidence type="ECO:0000256" key="9">
    <source>
        <dbReference type="SAM" id="MobiDB-lite"/>
    </source>
</evidence>
<keyword evidence="5" id="KW-0677">Repeat</keyword>
<dbReference type="Gene3D" id="1.20.120.1750">
    <property type="match status" value="1"/>
</dbReference>
<protein>
    <recommendedName>
        <fullName evidence="2">RBR-type E3 ubiquitin transferase</fullName>
        <ecNumber evidence="2">2.3.2.31</ecNumber>
    </recommendedName>
</protein>
<dbReference type="VEuPathDB" id="FungiDB:P170DRAFT_357626"/>
<dbReference type="EC" id="2.3.2.31" evidence="2"/>
<dbReference type="InterPro" id="IPR044066">
    <property type="entry name" value="TRIAD_supradom"/>
</dbReference>
<keyword evidence="4" id="KW-0479">Metal-binding</keyword>
<evidence type="ECO:0000256" key="5">
    <source>
        <dbReference type="ARBA" id="ARBA00022737"/>
    </source>
</evidence>
<dbReference type="InterPro" id="IPR013083">
    <property type="entry name" value="Znf_RING/FYVE/PHD"/>
</dbReference>
<comment type="catalytic activity">
    <reaction evidence="1">
        <text>[E2 ubiquitin-conjugating enzyme]-S-ubiquitinyl-L-cysteine + [acceptor protein]-L-lysine = [E2 ubiquitin-conjugating enzyme]-L-cysteine + [acceptor protein]-N(6)-ubiquitinyl-L-lysine.</text>
        <dbReference type="EC" id="2.3.2.31"/>
    </reaction>
</comment>
<sequence>MSCVLGDQKQTAWEDELLALTEQLEEIEVYQGNSKGNYRVNHIPDNEAATQVFLDEVTAHFNRLNDLQLARSIAHAVNLDGPAISAIRKAETQAETDRRLAIRTSANDPTLEKPPIANETSGDCPAPQENSFCMITRTFGSNDIDEENDAAGPSVTYAQRQEEKEEVRCCVCYDEFPLHKMIRLKCSHLYCVDCMKGLFLRATKDESLYPPRCCREPIPLLLIQTEMSEQELEVFNSAEIEHSTTERTYCSNMQCRMFIPPGRITADEANCPFCGSSTCTMCKKAFHQDDCPEDTALQATLSLASREGWQRCFSCRRLVELGMGCYHITCKCRAQFCYLCGAKWRSCSCEGWDEQRLVERAEEVLDREATQALMPHDREIRVVQMQENLRENHECGHPGRFQRISGIGGGRPFVCEICEAAHWRYILQCRRCYLQVCQDCRRHRI</sequence>
<dbReference type="EMBL" id="MSFO01000004">
    <property type="protein sequence ID" value="PLB48622.1"/>
    <property type="molecule type" value="Genomic_DNA"/>
</dbReference>
<dbReference type="Proteomes" id="UP000234275">
    <property type="component" value="Unassembled WGS sequence"/>
</dbReference>
<keyword evidence="3" id="KW-0808">Transferase</keyword>